<evidence type="ECO:0000313" key="3">
    <source>
        <dbReference type="Proteomes" id="UP001161247"/>
    </source>
</evidence>
<feature type="domain" description="F-box" evidence="1">
    <location>
        <begin position="1"/>
        <end position="33"/>
    </location>
</feature>
<gene>
    <name evidence="2" type="ORF">OLC1_LOCUS6234</name>
</gene>
<dbReference type="Pfam" id="PF12937">
    <property type="entry name" value="F-box-like"/>
    <property type="match status" value="1"/>
</dbReference>
<dbReference type="PANTHER" id="PTHR31672:SF2">
    <property type="entry name" value="F-BOX DOMAIN-CONTAINING PROTEIN"/>
    <property type="match status" value="1"/>
</dbReference>
<accession>A0AAV1CHR8</accession>
<protein>
    <submittedName>
        <fullName evidence="2">OLC1v1031103C1</fullName>
    </submittedName>
</protein>
<name>A0AAV1CHR8_OLDCO</name>
<evidence type="ECO:0000313" key="2">
    <source>
        <dbReference type="EMBL" id="CAI9095216.1"/>
    </source>
</evidence>
<dbReference type="PROSITE" id="PS50181">
    <property type="entry name" value="FBOX"/>
    <property type="match status" value="1"/>
</dbReference>
<dbReference type="CDD" id="cd09917">
    <property type="entry name" value="F-box_SF"/>
    <property type="match status" value="1"/>
</dbReference>
<dbReference type="InterPro" id="IPR001810">
    <property type="entry name" value="F-box_dom"/>
</dbReference>
<dbReference type="Gene3D" id="1.20.1280.50">
    <property type="match status" value="1"/>
</dbReference>
<dbReference type="PANTHER" id="PTHR31672">
    <property type="entry name" value="BNACNNG10540D PROTEIN"/>
    <property type="match status" value="1"/>
</dbReference>
<reference evidence="2" key="1">
    <citation type="submission" date="2023-03" db="EMBL/GenBank/DDBJ databases">
        <authorList>
            <person name="Julca I."/>
        </authorList>
    </citation>
    <scope>NUCLEOTIDE SEQUENCE</scope>
</reference>
<dbReference type="InterPro" id="IPR036047">
    <property type="entry name" value="F-box-like_dom_sf"/>
</dbReference>
<dbReference type="SUPFAM" id="SSF81383">
    <property type="entry name" value="F-box domain"/>
    <property type="match status" value="1"/>
</dbReference>
<sequence length="192" mass="21720">MWNDLPSDLLAQILSFLPADALACAKSVSRNWNRCPDDYLDMLECRRQCNHPPWFLPGPRELIPWHDELEIMNVAVGVVGELSMDSGQFQIRIFVVAGAENLARSKNGSGYDFTTHMYDSHSDLWAIVGPVPKKYLASLSERKIDGEGLYANGVLYWINSVGGRGRYTLIALEITTHKWKESCLPTKERICF</sequence>
<dbReference type="AlphaFoldDB" id="A0AAV1CHR8"/>
<dbReference type="EMBL" id="OX459119">
    <property type="protein sequence ID" value="CAI9095216.1"/>
    <property type="molecule type" value="Genomic_DNA"/>
</dbReference>
<organism evidence="2 3">
    <name type="scientific">Oldenlandia corymbosa var. corymbosa</name>
    <dbReference type="NCBI Taxonomy" id="529605"/>
    <lineage>
        <taxon>Eukaryota</taxon>
        <taxon>Viridiplantae</taxon>
        <taxon>Streptophyta</taxon>
        <taxon>Embryophyta</taxon>
        <taxon>Tracheophyta</taxon>
        <taxon>Spermatophyta</taxon>
        <taxon>Magnoliopsida</taxon>
        <taxon>eudicotyledons</taxon>
        <taxon>Gunneridae</taxon>
        <taxon>Pentapetalae</taxon>
        <taxon>asterids</taxon>
        <taxon>lamiids</taxon>
        <taxon>Gentianales</taxon>
        <taxon>Rubiaceae</taxon>
        <taxon>Rubioideae</taxon>
        <taxon>Spermacoceae</taxon>
        <taxon>Hedyotis-Oldenlandia complex</taxon>
        <taxon>Oldenlandia</taxon>
    </lineage>
</organism>
<proteinExistence type="predicted"/>
<keyword evidence="3" id="KW-1185">Reference proteome</keyword>
<dbReference type="InterPro" id="IPR050796">
    <property type="entry name" value="SCF_F-box_component"/>
</dbReference>
<evidence type="ECO:0000259" key="1">
    <source>
        <dbReference type="PROSITE" id="PS50181"/>
    </source>
</evidence>
<dbReference type="Proteomes" id="UP001161247">
    <property type="component" value="Chromosome 2"/>
</dbReference>